<feature type="non-terminal residue" evidence="1">
    <location>
        <position position="1"/>
    </location>
</feature>
<dbReference type="InterPro" id="IPR042111">
    <property type="entry name" value="Adenylosuccinate_synth_dom3"/>
</dbReference>
<name>X1TGJ8_9ZZZZ</name>
<gene>
    <name evidence="1" type="ORF">S12H4_50242</name>
</gene>
<dbReference type="AlphaFoldDB" id="X1TGJ8"/>
<accession>X1TGJ8</accession>
<sequence length="29" mass="3283">IEELAKTKVVIVSVGPKRSQTIIRENVFK</sequence>
<reference evidence="1" key="1">
    <citation type="journal article" date="2014" name="Front. Microbiol.">
        <title>High frequency of phylogenetically diverse reductive dehalogenase-homologous genes in deep subseafloor sedimentary metagenomes.</title>
        <authorList>
            <person name="Kawai M."/>
            <person name="Futagami T."/>
            <person name="Toyoda A."/>
            <person name="Takaki Y."/>
            <person name="Nishi S."/>
            <person name="Hori S."/>
            <person name="Arai W."/>
            <person name="Tsubouchi T."/>
            <person name="Morono Y."/>
            <person name="Uchiyama I."/>
            <person name="Ito T."/>
            <person name="Fujiyama A."/>
            <person name="Inagaki F."/>
            <person name="Takami H."/>
        </authorList>
    </citation>
    <scope>NUCLEOTIDE SEQUENCE</scope>
    <source>
        <strain evidence="1">Expedition CK06-06</strain>
    </source>
</reference>
<evidence type="ECO:0000313" key="1">
    <source>
        <dbReference type="EMBL" id="GAJ04443.1"/>
    </source>
</evidence>
<organism evidence="1">
    <name type="scientific">marine sediment metagenome</name>
    <dbReference type="NCBI Taxonomy" id="412755"/>
    <lineage>
        <taxon>unclassified sequences</taxon>
        <taxon>metagenomes</taxon>
        <taxon>ecological metagenomes</taxon>
    </lineage>
</organism>
<proteinExistence type="predicted"/>
<comment type="caution">
    <text evidence="1">The sequence shown here is derived from an EMBL/GenBank/DDBJ whole genome shotgun (WGS) entry which is preliminary data.</text>
</comment>
<dbReference type="EMBL" id="BARW01031614">
    <property type="protein sequence ID" value="GAJ04443.1"/>
    <property type="molecule type" value="Genomic_DNA"/>
</dbReference>
<protein>
    <submittedName>
        <fullName evidence="1">Uncharacterized protein</fullName>
    </submittedName>
</protein>
<dbReference type="Gene3D" id="3.90.170.10">
    <property type="entry name" value="Adenylosuccinate Synthetase, subunit A, domain 3"/>
    <property type="match status" value="1"/>
</dbReference>